<evidence type="ECO:0000256" key="1">
    <source>
        <dbReference type="SAM" id="Coils"/>
    </source>
</evidence>
<dbReference type="EMBL" id="JH822893">
    <property type="protein sequence ID" value="EKC17457.1"/>
    <property type="molecule type" value="Genomic_DNA"/>
</dbReference>
<accession>K1P0Y5</accession>
<keyword evidence="1" id="KW-0175">Coiled coil</keyword>
<dbReference type="HOGENOM" id="CLU_700670_0_0_1"/>
<evidence type="ECO:0000256" key="2">
    <source>
        <dbReference type="SAM" id="MobiDB-lite"/>
    </source>
</evidence>
<dbReference type="InParanoid" id="K1P0Y5"/>
<feature type="region of interest" description="Disordered" evidence="2">
    <location>
        <begin position="34"/>
        <end position="85"/>
    </location>
</feature>
<dbReference type="PANTHER" id="PTHR34488:SF1">
    <property type="entry name" value="SI:CH211-245H14.1-RELATED"/>
    <property type="match status" value="1"/>
</dbReference>
<evidence type="ECO:0000313" key="3">
    <source>
        <dbReference type="EMBL" id="EKC17457.1"/>
    </source>
</evidence>
<sequence length="394" mass="44205">MVYILTPYTESLNDLKSEIDKYHCPKCGVGLESYEESNSATVAPSYKGEKSRDVSQDQSSSDGKVHEHGKRSKKHDKGISSNENKQLEDRILELEKERKHLALENDQYKALISEQECTISQQFDKISELSNTESKQGLEDKPEKTVSELQTEIAQLKVAANAFAEEKQTLNREISEKDKHIEHLNYTQKMNKEKLDESIQRLGDENKRYKENLRSCQSEIGKLSAKLAEKEKCKQLERDLEQRSRKEIGVGFHTTVAPSMSSLILGGLTSRLTDRLAGEKVDLVRQAYSGGSDVNFPLLVVCVNVSRIGADAKEALKGIPKAKDVALLVFHHKEAHALPSQTSDKILTGADFSGLGSIIDLAFLSQRGIYECDMNNVGIERVASFLLQYKTQRK</sequence>
<reference evidence="3" key="1">
    <citation type="journal article" date="2012" name="Nature">
        <title>The oyster genome reveals stress adaptation and complexity of shell formation.</title>
        <authorList>
            <person name="Zhang G."/>
            <person name="Fang X."/>
            <person name="Guo X."/>
            <person name="Li L."/>
            <person name="Luo R."/>
            <person name="Xu F."/>
            <person name="Yang P."/>
            <person name="Zhang L."/>
            <person name="Wang X."/>
            <person name="Qi H."/>
            <person name="Xiong Z."/>
            <person name="Que H."/>
            <person name="Xie Y."/>
            <person name="Holland P.W."/>
            <person name="Paps J."/>
            <person name="Zhu Y."/>
            <person name="Wu F."/>
            <person name="Chen Y."/>
            <person name="Wang J."/>
            <person name="Peng C."/>
            <person name="Meng J."/>
            <person name="Yang L."/>
            <person name="Liu J."/>
            <person name="Wen B."/>
            <person name="Zhang N."/>
            <person name="Huang Z."/>
            <person name="Zhu Q."/>
            <person name="Feng Y."/>
            <person name="Mount A."/>
            <person name="Hedgecock D."/>
            <person name="Xu Z."/>
            <person name="Liu Y."/>
            <person name="Domazet-Loso T."/>
            <person name="Du Y."/>
            <person name="Sun X."/>
            <person name="Zhang S."/>
            <person name="Liu B."/>
            <person name="Cheng P."/>
            <person name="Jiang X."/>
            <person name="Li J."/>
            <person name="Fan D."/>
            <person name="Wang W."/>
            <person name="Fu W."/>
            <person name="Wang T."/>
            <person name="Wang B."/>
            <person name="Zhang J."/>
            <person name="Peng Z."/>
            <person name="Li Y."/>
            <person name="Li N."/>
            <person name="Wang J."/>
            <person name="Chen M."/>
            <person name="He Y."/>
            <person name="Tan F."/>
            <person name="Song X."/>
            <person name="Zheng Q."/>
            <person name="Huang R."/>
            <person name="Yang H."/>
            <person name="Du X."/>
            <person name="Chen L."/>
            <person name="Yang M."/>
            <person name="Gaffney P.M."/>
            <person name="Wang S."/>
            <person name="Luo L."/>
            <person name="She Z."/>
            <person name="Ming Y."/>
            <person name="Huang W."/>
            <person name="Zhang S."/>
            <person name="Huang B."/>
            <person name="Zhang Y."/>
            <person name="Qu T."/>
            <person name="Ni P."/>
            <person name="Miao G."/>
            <person name="Wang J."/>
            <person name="Wang Q."/>
            <person name="Steinberg C.E."/>
            <person name="Wang H."/>
            <person name="Li N."/>
            <person name="Qian L."/>
            <person name="Zhang G."/>
            <person name="Li Y."/>
            <person name="Yang H."/>
            <person name="Liu X."/>
            <person name="Wang J."/>
            <person name="Yin Y."/>
            <person name="Wang J."/>
        </authorList>
    </citation>
    <scope>NUCLEOTIDE SEQUENCE [LARGE SCALE GENOMIC DNA]</scope>
    <source>
        <strain evidence="3">05x7-T-G4-1.051#20</strain>
    </source>
</reference>
<feature type="coiled-coil region" evidence="1">
    <location>
        <begin position="146"/>
        <end position="246"/>
    </location>
</feature>
<organism evidence="3">
    <name type="scientific">Magallana gigas</name>
    <name type="common">Pacific oyster</name>
    <name type="synonym">Crassostrea gigas</name>
    <dbReference type="NCBI Taxonomy" id="29159"/>
    <lineage>
        <taxon>Eukaryota</taxon>
        <taxon>Metazoa</taxon>
        <taxon>Spiralia</taxon>
        <taxon>Lophotrochozoa</taxon>
        <taxon>Mollusca</taxon>
        <taxon>Bivalvia</taxon>
        <taxon>Autobranchia</taxon>
        <taxon>Pteriomorphia</taxon>
        <taxon>Ostreida</taxon>
        <taxon>Ostreoidea</taxon>
        <taxon>Ostreidae</taxon>
        <taxon>Magallana</taxon>
    </lineage>
</organism>
<name>K1P0Y5_MAGGI</name>
<proteinExistence type="predicted"/>
<dbReference type="PANTHER" id="PTHR34488">
    <property type="entry name" value="SI:CH211-245H14.1-RELATED"/>
    <property type="match status" value="1"/>
</dbReference>
<gene>
    <name evidence="3" type="ORF">CGI_10000793</name>
</gene>
<protein>
    <submittedName>
        <fullName evidence="3">Uncharacterized protein</fullName>
    </submittedName>
</protein>
<feature type="compositionally biased region" description="Basic residues" evidence="2">
    <location>
        <begin position="67"/>
        <end position="76"/>
    </location>
</feature>
<dbReference type="AlphaFoldDB" id="K1P0Y5"/>